<evidence type="ECO:0000313" key="8">
    <source>
        <dbReference type="Proteomes" id="UP000006753"/>
    </source>
</evidence>
<dbReference type="InParanoid" id="K1WVY8"/>
<feature type="transmembrane region" description="Helical" evidence="6">
    <location>
        <begin position="270"/>
        <end position="290"/>
    </location>
</feature>
<dbReference type="HOGENOM" id="CLU_030884_1_1_1"/>
<dbReference type="InterPro" id="IPR011701">
    <property type="entry name" value="MFS"/>
</dbReference>
<evidence type="ECO:0000256" key="6">
    <source>
        <dbReference type="SAM" id="Phobius"/>
    </source>
</evidence>
<feature type="transmembrane region" description="Helical" evidence="6">
    <location>
        <begin position="394"/>
        <end position="414"/>
    </location>
</feature>
<keyword evidence="8" id="KW-1185">Reference proteome</keyword>
<protein>
    <submittedName>
        <fullName evidence="7">DUF895 domain membrane protein</fullName>
    </submittedName>
</protein>
<feature type="transmembrane region" description="Helical" evidence="6">
    <location>
        <begin position="150"/>
        <end position="167"/>
    </location>
</feature>
<dbReference type="InterPro" id="IPR036259">
    <property type="entry name" value="MFS_trans_sf"/>
</dbReference>
<dbReference type="Gene3D" id="1.20.1250.20">
    <property type="entry name" value="MFS general substrate transporter like domains"/>
    <property type="match status" value="1"/>
</dbReference>
<dbReference type="PANTHER" id="PTHR23294:SF54">
    <property type="entry name" value="DUF895 DOMAIN MEMBRANE PROTEIN (AFU_ORTHOLOGUE AFUA_8G04110)"/>
    <property type="match status" value="1"/>
</dbReference>
<reference evidence="7 8" key="1">
    <citation type="journal article" date="2012" name="BMC Genomics">
        <title>Sequencing the genome of Marssonina brunnea reveals fungus-poplar co-evolution.</title>
        <authorList>
            <person name="Zhu S."/>
            <person name="Cao Y.-Z."/>
            <person name="Jiang C."/>
            <person name="Tan B.-Y."/>
            <person name="Wang Z."/>
            <person name="Feng S."/>
            <person name="Zhang L."/>
            <person name="Su X.-H."/>
            <person name="Brejova B."/>
            <person name="Vinar T."/>
            <person name="Xu M."/>
            <person name="Wang M.-X."/>
            <person name="Zhang S.-G."/>
            <person name="Huang M.-R."/>
            <person name="Wu R."/>
            <person name="Zhou Y."/>
        </authorList>
    </citation>
    <scope>NUCLEOTIDE SEQUENCE [LARGE SCALE GENOMIC DNA]</scope>
    <source>
        <strain evidence="7 8">MB_m1</strain>
    </source>
</reference>
<dbReference type="SUPFAM" id="SSF103473">
    <property type="entry name" value="MFS general substrate transporter"/>
    <property type="match status" value="1"/>
</dbReference>
<dbReference type="Pfam" id="PF07690">
    <property type="entry name" value="MFS_1"/>
    <property type="match status" value="1"/>
</dbReference>
<name>K1WVY8_MARBU</name>
<dbReference type="AlphaFoldDB" id="K1WVY8"/>
<dbReference type="Proteomes" id="UP000006753">
    <property type="component" value="Unassembled WGS sequence"/>
</dbReference>
<dbReference type="GO" id="GO:0022857">
    <property type="term" value="F:transmembrane transporter activity"/>
    <property type="evidence" value="ECO:0007669"/>
    <property type="project" value="InterPro"/>
</dbReference>
<keyword evidence="2 6" id="KW-0812">Transmembrane</keyword>
<feature type="transmembrane region" description="Helical" evidence="6">
    <location>
        <begin position="110"/>
        <end position="130"/>
    </location>
</feature>
<dbReference type="OrthoDB" id="196103at2759"/>
<evidence type="ECO:0000313" key="7">
    <source>
        <dbReference type="EMBL" id="EKD21830.1"/>
    </source>
</evidence>
<dbReference type="GO" id="GO:0016020">
    <property type="term" value="C:membrane"/>
    <property type="evidence" value="ECO:0007669"/>
    <property type="project" value="UniProtKB-SubCell"/>
</dbReference>
<evidence type="ECO:0000256" key="2">
    <source>
        <dbReference type="ARBA" id="ARBA00022692"/>
    </source>
</evidence>
<evidence type="ECO:0000256" key="3">
    <source>
        <dbReference type="ARBA" id="ARBA00022989"/>
    </source>
</evidence>
<keyword evidence="4 6" id="KW-0472">Membrane</keyword>
<feature type="region of interest" description="Disordered" evidence="5">
    <location>
        <begin position="1"/>
        <end position="23"/>
    </location>
</feature>
<feature type="transmembrane region" description="Helical" evidence="6">
    <location>
        <begin position="365"/>
        <end position="382"/>
    </location>
</feature>
<accession>K1WVY8</accession>
<feature type="transmembrane region" description="Helical" evidence="6">
    <location>
        <begin position="502"/>
        <end position="521"/>
    </location>
</feature>
<feature type="transmembrane region" description="Helical" evidence="6">
    <location>
        <begin position="174"/>
        <end position="196"/>
    </location>
</feature>
<evidence type="ECO:0000256" key="5">
    <source>
        <dbReference type="SAM" id="MobiDB-lite"/>
    </source>
</evidence>
<gene>
    <name evidence="7" type="ORF">MBM_00943</name>
</gene>
<feature type="transmembrane region" description="Helical" evidence="6">
    <location>
        <begin position="434"/>
        <end position="458"/>
    </location>
</feature>
<dbReference type="GeneID" id="18756878"/>
<proteinExistence type="predicted"/>
<dbReference type="KEGG" id="mbe:MBM_00943"/>
<feature type="transmembrane region" description="Helical" evidence="6">
    <location>
        <begin position="202"/>
        <end position="225"/>
    </location>
</feature>
<feature type="transmembrane region" description="Helical" evidence="6">
    <location>
        <begin position="327"/>
        <end position="345"/>
    </location>
</feature>
<evidence type="ECO:0000256" key="4">
    <source>
        <dbReference type="ARBA" id="ARBA00023136"/>
    </source>
</evidence>
<dbReference type="EMBL" id="JH921428">
    <property type="protein sequence ID" value="EKD21830.1"/>
    <property type="molecule type" value="Genomic_DNA"/>
</dbReference>
<dbReference type="OMA" id="FFSYACY"/>
<organism evidence="7 8">
    <name type="scientific">Marssonina brunnea f. sp. multigermtubi (strain MB_m1)</name>
    <name type="common">Marssonina leaf spot fungus</name>
    <dbReference type="NCBI Taxonomy" id="1072389"/>
    <lineage>
        <taxon>Eukaryota</taxon>
        <taxon>Fungi</taxon>
        <taxon>Dikarya</taxon>
        <taxon>Ascomycota</taxon>
        <taxon>Pezizomycotina</taxon>
        <taxon>Leotiomycetes</taxon>
        <taxon>Helotiales</taxon>
        <taxon>Drepanopezizaceae</taxon>
        <taxon>Drepanopeziza</taxon>
    </lineage>
</organism>
<comment type="subcellular location">
    <subcellularLocation>
        <location evidence="1">Membrane</location>
        <topology evidence="1">Multi-pass membrane protein</topology>
    </subcellularLocation>
</comment>
<dbReference type="eggNOG" id="KOG3098">
    <property type="taxonomic scope" value="Eukaryota"/>
</dbReference>
<keyword evidence="3 6" id="KW-1133">Transmembrane helix</keyword>
<evidence type="ECO:0000256" key="1">
    <source>
        <dbReference type="ARBA" id="ARBA00004141"/>
    </source>
</evidence>
<dbReference type="InterPro" id="IPR051617">
    <property type="entry name" value="UNC-93-like_regulator"/>
</dbReference>
<dbReference type="PANTHER" id="PTHR23294">
    <property type="entry name" value="ET TRANSLATION PRODUCT-RELATED"/>
    <property type="match status" value="1"/>
</dbReference>
<feature type="transmembrane region" description="Helical" evidence="6">
    <location>
        <begin position="237"/>
        <end position="258"/>
    </location>
</feature>
<dbReference type="RefSeq" id="XP_007288832.1">
    <property type="nucleotide sequence ID" value="XM_007288770.1"/>
</dbReference>
<sequence>MSFDLLPVQEGGGEKEPQNSLDGSLDASSIELVLHPLITIERTRPQSGRYPSSKRLAEVGNDGEILMPATPLDRLPSVDADTWAPSGPESPGTSDRISGLRGFLKNFSTVGYQLILVSIICLLGPGMWNALNGIGGAGLLASGPSNDANVSLYSTFSVMGFFAGIFVNKLGPRVCLAVGGLGYALYTGSLFCYKQIANEGFLIFSGLLLGICAGIFWAAQIFMTVSYPGAGKKGRAIGSFLGIYNSGAVIGSLISLVQNLHSPANEVDDGTFIAFIALAFSGSLIALTVLRKPENVLREDGTYVSLPDTSSWKEEMHESFKALYSDWYILLLFPMFFASNFFYPYQFNTFNLPNFDIRTRSLNNVVYWLAEIASGYLTGWLLELRWMRQSTRARLTLCILVVQTCGVWTAAYIWDMKVAGWGTGVLKMDYHAQLYPVSAILYAAFGFLAAAYNTYLMWAIGCLIDDPQKVAHLAGFYKGVQSAGAAVAFRVNSYHIKAGSEIILNGALLAGGLAIALPLVVKNIKDRP</sequence>